<evidence type="ECO:0000256" key="1">
    <source>
        <dbReference type="SAM" id="MobiDB-lite"/>
    </source>
</evidence>
<dbReference type="AlphaFoldDB" id="U6L2B4"/>
<accession>U6L2B4</accession>
<reference evidence="2" key="1">
    <citation type="submission" date="2013-10" db="EMBL/GenBank/DDBJ databases">
        <title>Genomic analysis of the causative agents of coccidiosis in chickens.</title>
        <authorList>
            <person name="Reid A.J."/>
            <person name="Blake D."/>
            <person name="Billington K."/>
            <person name="Browne H."/>
            <person name="Dunn M."/>
            <person name="Hung S."/>
            <person name="Kawahara F."/>
            <person name="Miranda-Saavedra D."/>
            <person name="Mourier T."/>
            <person name="Nagra H."/>
            <person name="Otto T.D."/>
            <person name="Rawlings N."/>
            <person name="Sanchez A."/>
            <person name="Sanders M."/>
            <person name="Subramaniam C."/>
            <person name="Tay Y."/>
            <person name="Dear P."/>
            <person name="Doerig C."/>
            <person name="Gruber A."/>
            <person name="Parkinson J."/>
            <person name="Shirley M."/>
            <person name="Wan K.L."/>
            <person name="Berriman M."/>
            <person name="Tomley F."/>
            <person name="Pain A."/>
        </authorList>
    </citation>
    <scope>NUCLEOTIDE SEQUENCE [LARGE SCALE GENOMIC DNA]</scope>
    <source>
        <strain evidence="2">Houghton</strain>
    </source>
</reference>
<dbReference type="RefSeq" id="XP_013235070.1">
    <property type="nucleotide sequence ID" value="XM_013379616.1"/>
</dbReference>
<dbReference type="VEuPathDB" id="ToxoDB:ETH2_1013300"/>
<dbReference type="Proteomes" id="UP000030747">
    <property type="component" value="Unassembled WGS sequence"/>
</dbReference>
<gene>
    <name evidence="2" type="ORF">ETH_00041530</name>
</gene>
<dbReference type="GeneID" id="25257346"/>
<name>U6L2B4_EIMTE</name>
<sequence length="255" mass="26113">MAVWGSSWDRLRPHPIPAGSRQQQKGPPRPSPLFALPDCLFPQLLAVQTSSSSSSSSSRPYRVFLNTAFAEEAAGEPEAARETPREAAAAAAAAAAGKKAPCEDPSVAAAADPDAQTPPPAAAVAAAAAAAAADAEEALMEWARSEASTFEGPLGGDQRNPARPFCCSFWRDKLLGVGGPLHMGGALHLWDAASGCLCSSSVSPYSQQPIRCVAPDPRGAPLALTGGLSPSKGGVVVMWAYLTLGQLEDAGLLAT</sequence>
<dbReference type="EMBL" id="HG676874">
    <property type="protein sequence ID" value="CDJ44321.1"/>
    <property type="molecule type" value="Genomic_DNA"/>
</dbReference>
<evidence type="ECO:0000313" key="3">
    <source>
        <dbReference type="Proteomes" id="UP000030747"/>
    </source>
</evidence>
<dbReference type="VEuPathDB" id="ToxoDB:ETH_00041530"/>
<dbReference type="OrthoDB" id="346674at2759"/>
<reference evidence="2" key="2">
    <citation type="submission" date="2013-10" db="EMBL/GenBank/DDBJ databases">
        <authorList>
            <person name="Aslett M."/>
        </authorList>
    </citation>
    <scope>NUCLEOTIDE SEQUENCE [LARGE SCALE GENOMIC DNA]</scope>
    <source>
        <strain evidence="2">Houghton</strain>
    </source>
</reference>
<feature type="region of interest" description="Disordered" evidence="1">
    <location>
        <begin position="1"/>
        <end position="34"/>
    </location>
</feature>
<organism evidence="2 3">
    <name type="scientific">Eimeria tenella</name>
    <name type="common">Coccidian parasite</name>
    <dbReference type="NCBI Taxonomy" id="5802"/>
    <lineage>
        <taxon>Eukaryota</taxon>
        <taxon>Sar</taxon>
        <taxon>Alveolata</taxon>
        <taxon>Apicomplexa</taxon>
        <taxon>Conoidasida</taxon>
        <taxon>Coccidia</taxon>
        <taxon>Eucoccidiorida</taxon>
        <taxon>Eimeriorina</taxon>
        <taxon>Eimeriidae</taxon>
        <taxon>Eimeria</taxon>
    </lineage>
</organism>
<keyword evidence="3" id="KW-1185">Reference proteome</keyword>
<proteinExistence type="predicted"/>
<protein>
    <submittedName>
        <fullName evidence="2">Uncharacterized protein</fullName>
    </submittedName>
</protein>
<evidence type="ECO:0000313" key="2">
    <source>
        <dbReference type="EMBL" id="CDJ44321.1"/>
    </source>
</evidence>